<dbReference type="PANTHER" id="PTHR43179">
    <property type="entry name" value="RHAMNOSYLTRANSFERASE WBBL"/>
    <property type="match status" value="1"/>
</dbReference>
<dbReference type="SUPFAM" id="SSF53448">
    <property type="entry name" value="Nucleotide-diphospho-sugar transferases"/>
    <property type="match status" value="1"/>
</dbReference>
<dbReference type="Gene3D" id="3.90.550.10">
    <property type="entry name" value="Spore Coat Polysaccharide Biosynthesis Protein SpsA, Chain A"/>
    <property type="match status" value="1"/>
</dbReference>
<gene>
    <name evidence="3" type="ORF">A2693_01790</name>
</gene>
<organism evidence="3 4">
    <name type="scientific">Candidatus Curtissbacteria bacterium RIFCSPHIGHO2_01_FULL_40_12</name>
    <dbReference type="NCBI Taxonomy" id="1797710"/>
    <lineage>
        <taxon>Bacteria</taxon>
        <taxon>Candidatus Curtissiibacteriota</taxon>
    </lineage>
</organism>
<reference evidence="3 4" key="1">
    <citation type="journal article" date="2016" name="Nat. Commun.">
        <title>Thousands of microbial genomes shed light on interconnected biogeochemical processes in an aquifer system.</title>
        <authorList>
            <person name="Anantharaman K."/>
            <person name="Brown C.T."/>
            <person name="Hug L.A."/>
            <person name="Sharon I."/>
            <person name="Castelle C.J."/>
            <person name="Probst A.J."/>
            <person name="Thomas B.C."/>
            <person name="Singh A."/>
            <person name="Wilkins M.J."/>
            <person name="Karaoz U."/>
            <person name="Brodie E.L."/>
            <person name="Williams K.H."/>
            <person name="Hubbard S.S."/>
            <person name="Banfield J.F."/>
        </authorList>
    </citation>
    <scope>NUCLEOTIDE SEQUENCE [LARGE SCALE GENOMIC DNA]</scope>
</reference>
<dbReference type="InterPro" id="IPR001173">
    <property type="entry name" value="Glyco_trans_2-like"/>
</dbReference>
<evidence type="ECO:0000259" key="2">
    <source>
        <dbReference type="Pfam" id="PF00535"/>
    </source>
</evidence>
<evidence type="ECO:0000313" key="4">
    <source>
        <dbReference type="Proteomes" id="UP000178577"/>
    </source>
</evidence>
<keyword evidence="1" id="KW-1133">Transmembrane helix</keyword>
<keyword evidence="1" id="KW-0472">Membrane</keyword>
<feature type="transmembrane region" description="Helical" evidence="1">
    <location>
        <begin position="244"/>
        <end position="263"/>
    </location>
</feature>
<evidence type="ECO:0000256" key="1">
    <source>
        <dbReference type="SAM" id="Phobius"/>
    </source>
</evidence>
<feature type="domain" description="Glycosyltransferase 2-like" evidence="2">
    <location>
        <begin position="9"/>
        <end position="171"/>
    </location>
</feature>
<dbReference type="Pfam" id="PF00535">
    <property type="entry name" value="Glycos_transf_2"/>
    <property type="match status" value="1"/>
</dbReference>
<proteinExistence type="predicted"/>
<sequence length="303" mass="34708">MVDKYPNISVIIPCLNGKKVIGNLIKSIEKQKYSGKIEIIVTDDGSTDGTSNFIKSHYKSVKLITFGKNRGSAPALNAAAKLARFEFLLATNDDVIFDKKAFFELINCAKSQQNVGITTGKMLDTSGRFAIPGFRINHYLGYHPYDLKDKNKIRECHWAAGACIFIRKNLLLKLGNFDPDYIFCGEDYDISFRVKKAGYKILYTPDAVFTHNFRRSGQKIQNYTDLFAHYRGKTRYIFKNCTSLQILSFLFIQYIIVGVWYLLNIRLKTIAAMYQGFAWNILKLPLTLSSRVRTEKITQRLKL</sequence>
<name>A0A1F5GBW7_9BACT</name>
<dbReference type="Proteomes" id="UP000178577">
    <property type="component" value="Unassembled WGS sequence"/>
</dbReference>
<keyword evidence="1" id="KW-0812">Transmembrane</keyword>
<dbReference type="PANTHER" id="PTHR43179:SF7">
    <property type="entry name" value="RHAMNOSYLTRANSFERASE WBBL"/>
    <property type="match status" value="1"/>
</dbReference>
<comment type="caution">
    <text evidence="3">The sequence shown here is derived from an EMBL/GenBank/DDBJ whole genome shotgun (WGS) entry which is preliminary data.</text>
</comment>
<protein>
    <recommendedName>
        <fullName evidence="2">Glycosyltransferase 2-like domain-containing protein</fullName>
    </recommendedName>
</protein>
<dbReference type="CDD" id="cd04186">
    <property type="entry name" value="GT_2_like_c"/>
    <property type="match status" value="1"/>
</dbReference>
<evidence type="ECO:0000313" key="3">
    <source>
        <dbReference type="EMBL" id="OGD89372.1"/>
    </source>
</evidence>
<dbReference type="InterPro" id="IPR029044">
    <property type="entry name" value="Nucleotide-diphossugar_trans"/>
</dbReference>
<accession>A0A1F5GBW7</accession>
<dbReference type="EMBL" id="MFAY01000011">
    <property type="protein sequence ID" value="OGD89372.1"/>
    <property type="molecule type" value="Genomic_DNA"/>
</dbReference>
<dbReference type="AlphaFoldDB" id="A0A1F5GBW7"/>